<dbReference type="PANTHER" id="PTHR11142">
    <property type="entry name" value="PSEUDOURIDYLATE SYNTHASE"/>
    <property type="match status" value="1"/>
</dbReference>
<dbReference type="InterPro" id="IPR020097">
    <property type="entry name" value="PsdUridine_synth_TruA_a/b_dom"/>
</dbReference>
<dbReference type="HAMAP" id="MF_00171">
    <property type="entry name" value="TruA"/>
    <property type="match status" value="1"/>
</dbReference>
<dbReference type="EC" id="5.4.99.12" evidence="4"/>
<feature type="domain" description="Pseudouridine synthase I TruA alpha/beta" evidence="8">
    <location>
        <begin position="152"/>
        <end position="255"/>
    </location>
</feature>
<dbReference type="GO" id="GO:0160147">
    <property type="term" value="F:tRNA pseudouridine(38-40) synthase activity"/>
    <property type="evidence" value="ECO:0007669"/>
    <property type="project" value="UniProtKB-EC"/>
</dbReference>
<dbReference type="SUPFAM" id="SSF55120">
    <property type="entry name" value="Pseudouridine synthase"/>
    <property type="match status" value="1"/>
</dbReference>
<gene>
    <name evidence="4 9" type="primary">truA</name>
    <name evidence="9" type="ORF">MPNT_40089</name>
</gene>
<dbReference type="InterPro" id="IPR020094">
    <property type="entry name" value="TruA/RsuA/RluB/E/F_N"/>
</dbReference>
<proteinExistence type="inferred from homology"/>
<organism evidence="9 10">
    <name type="scientific">Candidatus Methylacidithermus pantelleriae</name>
    <dbReference type="NCBI Taxonomy" id="2744239"/>
    <lineage>
        <taxon>Bacteria</taxon>
        <taxon>Pseudomonadati</taxon>
        <taxon>Verrucomicrobiota</taxon>
        <taxon>Methylacidiphilae</taxon>
        <taxon>Methylacidiphilales</taxon>
        <taxon>Methylacidiphilaceae</taxon>
        <taxon>Candidatus Methylacidithermus</taxon>
    </lineage>
</organism>
<dbReference type="InterPro" id="IPR020095">
    <property type="entry name" value="PsdUridine_synth_TruA_C"/>
</dbReference>
<dbReference type="PIRSF" id="PIRSF001430">
    <property type="entry name" value="tRNA_psdUrid_synth"/>
    <property type="match status" value="1"/>
</dbReference>
<dbReference type="InterPro" id="IPR001406">
    <property type="entry name" value="PsdUridine_synth_TruA"/>
</dbReference>
<dbReference type="RefSeq" id="WP_236027884.1">
    <property type="nucleotide sequence ID" value="NZ_CAJNOB010000034.1"/>
</dbReference>
<dbReference type="Gene3D" id="3.30.70.660">
    <property type="entry name" value="Pseudouridine synthase I, catalytic domain, C-terminal subdomain"/>
    <property type="match status" value="1"/>
</dbReference>
<evidence type="ECO:0000259" key="8">
    <source>
        <dbReference type="Pfam" id="PF01416"/>
    </source>
</evidence>
<evidence type="ECO:0000256" key="5">
    <source>
        <dbReference type="PIRSR" id="PIRSR001430-1"/>
    </source>
</evidence>
<reference evidence="9" key="1">
    <citation type="submission" date="2021-02" db="EMBL/GenBank/DDBJ databases">
        <authorList>
            <person name="Cremers G."/>
            <person name="Picone N."/>
        </authorList>
    </citation>
    <scope>NUCLEOTIDE SEQUENCE</scope>
    <source>
        <strain evidence="9">PQ17</strain>
    </source>
</reference>
<keyword evidence="10" id="KW-1185">Reference proteome</keyword>
<dbReference type="GO" id="GO:0031119">
    <property type="term" value="P:tRNA pseudouridine synthesis"/>
    <property type="evidence" value="ECO:0007669"/>
    <property type="project" value="UniProtKB-UniRule"/>
</dbReference>
<dbReference type="GO" id="GO:0003723">
    <property type="term" value="F:RNA binding"/>
    <property type="evidence" value="ECO:0007669"/>
    <property type="project" value="InterPro"/>
</dbReference>
<keyword evidence="3 4" id="KW-0413">Isomerase</keyword>
<accession>A0A8J2BR87</accession>
<dbReference type="InterPro" id="IPR020103">
    <property type="entry name" value="PsdUridine_synth_cat_dom_sf"/>
</dbReference>
<comment type="subunit">
    <text evidence="4">Homodimer.</text>
</comment>
<feature type="domain" description="Pseudouridine synthase I TruA alpha/beta" evidence="8">
    <location>
        <begin position="18"/>
        <end position="113"/>
    </location>
</feature>
<dbReference type="CDD" id="cd02570">
    <property type="entry name" value="PseudoU_synth_EcTruA"/>
    <property type="match status" value="1"/>
</dbReference>
<dbReference type="FunFam" id="3.30.70.580:FF:000001">
    <property type="entry name" value="tRNA pseudouridine synthase A"/>
    <property type="match status" value="1"/>
</dbReference>
<comment type="function">
    <text evidence="4">Formation of pseudouridine at positions 38, 39 and 40 in the anticodon stem and loop of transfer RNAs.</text>
</comment>
<dbReference type="AlphaFoldDB" id="A0A8J2BR87"/>
<dbReference type="PANTHER" id="PTHR11142:SF0">
    <property type="entry name" value="TRNA PSEUDOURIDINE SYNTHASE-LIKE 1"/>
    <property type="match status" value="1"/>
</dbReference>
<evidence type="ECO:0000313" key="9">
    <source>
        <dbReference type="EMBL" id="CAF0700957.1"/>
    </source>
</evidence>
<evidence type="ECO:0000256" key="7">
    <source>
        <dbReference type="RuleBase" id="RU003792"/>
    </source>
</evidence>
<dbReference type="EMBL" id="CAJNOB010000034">
    <property type="protein sequence ID" value="CAF0700957.1"/>
    <property type="molecule type" value="Genomic_DNA"/>
</dbReference>
<dbReference type="NCBIfam" id="TIGR00071">
    <property type="entry name" value="hisT_truA"/>
    <property type="match status" value="1"/>
</dbReference>
<evidence type="ECO:0000256" key="1">
    <source>
        <dbReference type="ARBA" id="ARBA00009375"/>
    </source>
</evidence>
<dbReference type="Proteomes" id="UP000663859">
    <property type="component" value="Unassembled WGS sequence"/>
</dbReference>
<sequence length="270" mass="30473">MAGEHSRKGILGHKLTLAYVGTAFSGWQRQKGRRTVQAVLEEAIQRIWEAPILVAAAGRTDAGVHALGQVASFAAPGKLSPEKLVFALNYHLPPDVRVMAVEWVEPEFHARFDCRAKTYEYRIWNAPVLDPFEWMRAWHIPHPLELEPMQQAASTLVGTHDFGSFASSTGRPVRNTVRTVFSLTLEERRPWIVIRVQADGFLYHMARKIAAALVRIGKGKLSPLCVQKLLREPRGHTLFGAAPPWGLYFCHALYPSPEERTRRRDNRPKG</sequence>
<evidence type="ECO:0000256" key="6">
    <source>
        <dbReference type="PIRSR" id="PIRSR001430-2"/>
    </source>
</evidence>
<evidence type="ECO:0000256" key="3">
    <source>
        <dbReference type="ARBA" id="ARBA00023235"/>
    </source>
</evidence>
<comment type="caution">
    <text evidence="9">The sequence shown here is derived from an EMBL/GenBank/DDBJ whole genome shotgun (WGS) entry which is preliminary data.</text>
</comment>
<name>A0A8J2BR87_9BACT</name>
<feature type="binding site" evidence="4 6">
    <location>
        <position position="119"/>
    </location>
    <ligand>
        <name>substrate</name>
    </ligand>
</feature>
<comment type="caution">
    <text evidence="4">Lacks conserved residue(s) required for the propagation of feature annotation.</text>
</comment>
<comment type="catalytic activity">
    <reaction evidence="4 7">
        <text>uridine(38/39/40) in tRNA = pseudouridine(38/39/40) in tRNA</text>
        <dbReference type="Rhea" id="RHEA:22376"/>
        <dbReference type="Rhea" id="RHEA-COMP:10085"/>
        <dbReference type="Rhea" id="RHEA-COMP:10087"/>
        <dbReference type="ChEBI" id="CHEBI:65314"/>
        <dbReference type="ChEBI" id="CHEBI:65315"/>
        <dbReference type="EC" id="5.4.99.12"/>
    </reaction>
</comment>
<dbReference type="Gene3D" id="3.30.70.580">
    <property type="entry name" value="Pseudouridine synthase I, catalytic domain, N-terminal subdomain"/>
    <property type="match status" value="1"/>
</dbReference>
<evidence type="ECO:0000256" key="2">
    <source>
        <dbReference type="ARBA" id="ARBA00022694"/>
    </source>
</evidence>
<protein>
    <recommendedName>
        <fullName evidence="4">tRNA pseudouridine synthase A</fullName>
        <ecNumber evidence="4">5.4.99.12</ecNumber>
    </recommendedName>
    <alternativeName>
        <fullName evidence="4">tRNA pseudouridine(38-40) synthase</fullName>
    </alternativeName>
    <alternativeName>
        <fullName evidence="4">tRNA pseudouridylate synthase I</fullName>
    </alternativeName>
    <alternativeName>
        <fullName evidence="4">tRNA-uridine isomerase I</fullName>
    </alternativeName>
</protein>
<dbReference type="Pfam" id="PF01416">
    <property type="entry name" value="PseudoU_synth_1"/>
    <property type="match status" value="2"/>
</dbReference>
<keyword evidence="2 4" id="KW-0819">tRNA processing</keyword>
<evidence type="ECO:0000313" key="10">
    <source>
        <dbReference type="Proteomes" id="UP000663859"/>
    </source>
</evidence>
<comment type="similarity">
    <text evidence="1 4 7">Belongs to the tRNA pseudouridine synthase TruA family.</text>
</comment>
<feature type="active site" description="Nucleophile" evidence="4 5">
    <location>
        <position position="61"/>
    </location>
</feature>
<evidence type="ECO:0000256" key="4">
    <source>
        <dbReference type="HAMAP-Rule" id="MF_00171"/>
    </source>
</evidence>